<keyword evidence="7" id="KW-0315">Glutamine amidotransferase</keyword>
<evidence type="ECO:0000256" key="6">
    <source>
        <dbReference type="ARBA" id="ARBA00022888"/>
    </source>
</evidence>
<dbReference type="RefSeq" id="WP_344165022.1">
    <property type="nucleotide sequence ID" value="NZ_BAAAPC010000023.1"/>
</dbReference>
<dbReference type="PANTHER" id="PTHR43284">
    <property type="entry name" value="ASPARAGINE SYNTHETASE (GLUTAMINE-HYDROLYZING)"/>
    <property type="match status" value="1"/>
</dbReference>
<comment type="catalytic activity">
    <reaction evidence="8">
        <text>L-aspartate + L-glutamine + ATP + H2O = L-asparagine + L-glutamate + AMP + diphosphate + H(+)</text>
        <dbReference type="Rhea" id="RHEA:12228"/>
        <dbReference type="ChEBI" id="CHEBI:15377"/>
        <dbReference type="ChEBI" id="CHEBI:15378"/>
        <dbReference type="ChEBI" id="CHEBI:29985"/>
        <dbReference type="ChEBI" id="CHEBI:29991"/>
        <dbReference type="ChEBI" id="CHEBI:30616"/>
        <dbReference type="ChEBI" id="CHEBI:33019"/>
        <dbReference type="ChEBI" id="CHEBI:58048"/>
        <dbReference type="ChEBI" id="CHEBI:58359"/>
        <dbReference type="ChEBI" id="CHEBI:456215"/>
        <dbReference type="EC" id="6.3.5.4"/>
    </reaction>
</comment>
<dbReference type="Gene3D" id="3.40.50.620">
    <property type="entry name" value="HUPs"/>
    <property type="match status" value="1"/>
</dbReference>
<sequence length="619" mass="69632">MCGITGWVSYSRDLRQHGAELEAMVATMACRGPDAGGTWRDRHAALGHRRLAIIDLEGGRQPMTAEESGHSPTVISYSGEVYNFRELRAELRRRGHRFRTASDTEVVLRAYLEWGDAFAERLNGMFAFAIWDARTEELVLVRDRMGVKPLFYYPTGDGVLFGSEHKAITAHPEVRARVDPDGLREIFALTMTPEHAVQQGMYEVRPGGLVRISRRGVRTSRYWSLESHPHEDDLDTTVRTVRDLLEDTVSRQLVSDVPLCSLLSGGLDSSAVTALAARGLAREGGERVRTFSVDFAGHSERFRPNAVWESPDSPYVDEAVRHIGADHENIILDNAELLRPDVRRAVLRALDLPTVTGDMEYSLYLLFQAIRSRSTVALSGESADELFGGYSHFHDPEAVRSPTFPWHLPFERAGGQGALRTAGLWDRLDLGGYIEQRYKEALAEVPVLEGESPEEARMREISYLHLTRFVTFLLDRKDRISMAVGLEVRVPFCDHRLVEYVFNTPWAMKTFDGREKSLLRAATEDLLPRSISQRKKSPYPSTQDLRYEASLRERVAALAEGDSPVLDLVDRRGIRDLLERPSGTYAIGGPYSARAVLERLLDLDIWLREGDVELIAQSG</sequence>
<evidence type="ECO:0000256" key="1">
    <source>
        <dbReference type="ARBA" id="ARBA00005187"/>
    </source>
</evidence>
<evidence type="ECO:0000256" key="2">
    <source>
        <dbReference type="ARBA" id="ARBA00005752"/>
    </source>
</evidence>
<evidence type="ECO:0000256" key="8">
    <source>
        <dbReference type="ARBA" id="ARBA00048741"/>
    </source>
</evidence>
<dbReference type="InterPro" id="IPR029055">
    <property type="entry name" value="Ntn_hydrolases_N"/>
</dbReference>
<dbReference type="CDD" id="cd00712">
    <property type="entry name" value="AsnB"/>
    <property type="match status" value="1"/>
</dbReference>
<proteinExistence type="inferred from homology"/>
<dbReference type="Gene3D" id="3.60.20.10">
    <property type="entry name" value="Glutamine Phosphoribosylpyrophosphate, subunit 1, domain 1"/>
    <property type="match status" value="1"/>
</dbReference>
<evidence type="ECO:0000256" key="4">
    <source>
        <dbReference type="ARBA" id="ARBA00022741"/>
    </source>
</evidence>
<organism evidence="10 11">
    <name type="scientific">Nocardiopsis rhodophaea</name>
    <dbReference type="NCBI Taxonomy" id="280238"/>
    <lineage>
        <taxon>Bacteria</taxon>
        <taxon>Bacillati</taxon>
        <taxon>Actinomycetota</taxon>
        <taxon>Actinomycetes</taxon>
        <taxon>Streptosporangiales</taxon>
        <taxon>Nocardiopsidaceae</taxon>
        <taxon>Nocardiopsis</taxon>
    </lineage>
</organism>
<dbReference type="Pfam" id="PF13537">
    <property type="entry name" value="GATase_7"/>
    <property type="match status" value="1"/>
</dbReference>
<dbReference type="EMBL" id="BAAAPC010000023">
    <property type="protein sequence ID" value="GAA2011475.1"/>
    <property type="molecule type" value="Genomic_DNA"/>
</dbReference>
<keyword evidence="4" id="KW-0547">Nucleotide-binding</keyword>
<dbReference type="PROSITE" id="PS51278">
    <property type="entry name" value="GATASE_TYPE_2"/>
    <property type="match status" value="1"/>
</dbReference>
<keyword evidence="6" id="KW-0028">Amino-acid biosynthesis</keyword>
<dbReference type="CDD" id="cd01991">
    <property type="entry name" value="Asn_synthase_B_C"/>
    <property type="match status" value="1"/>
</dbReference>
<comment type="caution">
    <text evidence="10">The sequence shown here is derived from an EMBL/GenBank/DDBJ whole genome shotgun (WGS) entry which is preliminary data.</text>
</comment>
<dbReference type="PIRSF" id="PIRSF001589">
    <property type="entry name" value="Asn_synthetase_glu-h"/>
    <property type="match status" value="1"/>
</dbReference>
<keyword evidence="5" id="KW-0067">ATP-binding</keyword>
<dbReference type="InterPro" id="IPR014729">
    <property type="entry name" value="Rossmann-like_a/b/a_fold"/>
</dbReference>
<dbReference type="InterPro" id="IPR006426">
    <property type="entry name" value="Asn_synth_AEB"/>
</dbReference>
<dbReference type="InterPro" id="IPR033738">
    <property type="entry name" value="AsnB_N"/>
</dbReference>
<comment type="similarity">
    <text evidence="2">Belongs to the asparagine synthetase family.</text>
</comment>
<comment type="pathway">
    <text evidence="1">Amino-acid biosynthesis; L-asparagine biosynthesis; L-asparagine from L-aspartate (L-Gln route): step 1/1.</text>
</comment>
<dbReference type="Proteomes" id="UP001501585">
    <property type="component" value="Unassembled WGS sequence"/>
</dbReference>
<reference evidence="10 11" key="1">
    <citation type="journal article" date="2019" name="Int. J. Syst. Evol. Microbiol.">
        <title>The Global Catalogue of Microorganisms (GCM) 10K type strain sequencing project: providing services to taxonomists for standard genome sequencing and annotation.</title>
        <authorList>
            <consortium name="The Broad Institute Genomics Platform"/>
            <consortium name="The Broad Institute Genome Sequencing Center for Infectious Disease"/>
            <person name="Wu L."/>
            <person name="Ma J."/>
        </authorList>
    </citation>
    <scope>NUCLEOTIDE SEQUENCE [LARGE SCALE GENOMIC DNA]</scope>
    <source>
        <strain evidence="10 11">JCM 15313</strain>
    </source>
</reference>
<evidence type="ECO:0000313" key="11">
    <source>
        <dbReference type="Proteomes" id="UP001501585"/>
    </source>
</evidence>
<evidence type="ECO:0000256" key="5">
    <source>
        <dbReference type="ARBA" id="ARBA00022840"/>
    </source>
</evidence>
<dbReference type="Pfam" id="PF00733">
    <property type="entry name" value="Asn_synthase"/>
    <property type="match status" value="1"/>
</dbReference>
<dbReference type="InterPro" id="IPR017932">
    <property type="entry name" value="GATase_2_dom"/>
</dbReference>
<evidence type="ECO:0000256" key="7">
    <source>
        <dbReference type="ARBA" id="ARBA00022962"/>
    </source>
</evidence>
<dbReference type="SUPFAM" id="SSF52402">
    <property type="entry name" value="Adenine nucleotide alpha hydrolases-like"/>
    <property type="match status" value="1"/>
</dbReference>
<keyword evidence="6" id="KW-0061">Asparagine biosynthesis</keyword>
<dbReference type="EC" id="6.3.5.4" evidence="3"/>
<dbReference type="InterPro" id="IPR051786">
    <property type="entry name" value="ASN_synthetase/amidase"/>
</dbReference>
<keyword evidence="11" id="KW-1185">Reference proteome</keyword>
<name>A0ABN2TL45_9ACTN</name>
<protein>
    <recommendedName>
        <fullName evidence="3">asparagine synthase (glutamine-hydrolyzing)</fullName>
        <ecNumber evidence="3">6.3.5.4</ecNumber>
    </recommendedName>
</protein>
<evidence type="ECO:0000313" key="10">
    <source>
        <dbReference type="EMBL" id="GAA2011475.1"/>
    </source>
</evidence>
<dbReference type="InterPro" id="IPR001962">
    <property type="entry name" value="Asn_synthase"/>
</dbReference>
<gene>
    <name evidence="10" type="primary">asnB</name>
    <name evidence="10" type="ORF">GCM10009799_44650</name>
</gene>
<evidence type="ECO:0000256" key="3">
    <source>
        <dbReference type="ARBA" id="ARBA00012737"/>
    </source>
</evidence>
<dbReference type="PANTHER" id="PTHR43284:SF1">
    <property type="entry name" value="ASPARAGINE SYNTHETASE"/>
    <property type="match status" value="1"/>
</dbReference>
<evidence type="ECO:0000259" key="9">
    <source>
        <dbReference type="PROSITE" id="PS51278"/>
    </source>
</evidence>
<accession>A0ABN2TL45</accession>
<dbReference type="NCBIfam" id="TIGR01536">
    <property type="entry name" value="asn_synth_AEB"/>
    <property type="match status" value="1"/>
</dbReference>
<feature type="domain" description="Glutamine amidotransferase type-2" evidence="9">
    <location>
        <begin position="2"/>
        <end position="215"/>
    </location>
</feature>
<dbReference type="SUPFAM" id="SSF56235">
    <property type="entry name" value="N-terminal nucleophile aminohydrolases (Ntn hydrolases)"/>
    <property type="match status" value="1"/>
</dbReference>